<dbReference type="GeneID" id="72067756"/>
<evidence type="ECO:0000256" key="1">
    <source>
        <dbReference type="ARBA" id="ARBA00004141"/>
    </source>
</evidence>
<dbReference type="Proteomes" id="UP000829364">
    <property type="component" value="Chromosome 5"/>
</dbReference>
<keyword evidence="5 6" id="KW-0472">Membrane</keyword>
<dbReference type="Pfam" id="PF07690">
    <property type="entry name" value="MFS_1"/>
    <property type="match status" value="1"/>
</dbReference>
<evidence type="ECO:0000256" key="2">
    <source>
        <dbReference type="ARBA" id="ARBA00022448"/>
    </source>
</evidence>
<evidence type="ECO:0000256" key="6">
    <source>
        <dbReference type="SAM" id="Phobius"/>
    </source>
</evidence>
<feature type="domain" description="Major facilitator superfamily (MFS) profile" evidence="7">
    <location>
        <begin position="1"/>
        <end position="385"/>
    </location>
</feature>
<feature type="transmembrane region" description="Helical" evidence="6">
    <location>
        <begin position="242"/>
        <end position="260"/>
    </location>
</feature>
<dbReference type="PANTHER" id="PTHR43791">
    <property type="entry name" value="PERMEASE-RELATED"/>
    <property type="match status" value="1"/>
</dbReference>
<comment type="subcellular location">
    <subcellularLocation>
        <location evidence="1">Membrane</location>
        <topology evidence="1">Multi-pass membrane protein</topology>
    </subcellularLocation>
</comment>
<feature type="transmembrane region" description="Helical" evidence="6">
    <location>
        <begin position="360"/>
        <end position="380"/>
    </location>
</feature>
<dbReference type="InterPro" id="IPR020846">
    <property type="entry name" value="MFS_dom"/>
</dbReference>
<reference evidence="8" key="1">
    <citation type="submission" date="2021-11" db="EMBL/GenBank/DDBJ databases">
        <title>Purpureocillium_takamizusanense_genome.</title>
        <authorList>
            <person name="Nguyen N.-H."/>
        </authorList>
    </citation>
    <scope>NUCLEOTIDE SEQUENCE</scope>
    <source>
        <strain evidence="8">PT3</strain>
    </source>
</reference>
<evidence type="ECO:0000256" key="4">
    <source>
        <dbReference type="ARBA" id="ARBA00022989"/>
    </source>
</evidence>
<dbReference type="AlphaFoldDB" id="A0A9Q8QF22"/>
<gene>
    <name evidence="8" type="ORF">JDV02_005807</name>
</gene>
<dbReference type="EMBL" id="CP086358">
    <property type="protein sequence ID" value="UNI19629.1"/>
    <property type="molecule type" value="Genomic_DNA"/>
</dbReference>
<dbReference type="Gene3D" id="1.20.1250.20">
    <property type="entry name" value="MFS general substrate transporter like domains"/>
    <property type="match status" value="2"/>
</dbReference>
<dbReference type="OrthoDB" id="2985014at2759"/>
<proteinExistence type="predicted"/>
<evidence type="ECO:0000259" key="7">
    <source>
        <dbReference type="PROSITE" id="PS50850"/>
    </source>
</evidence>
<evidence type="ECO:0000256" key="5">
    <source>
        <dbReference type="ARBA" id="ARBA00023136"/>
    </source>
</evidence>
<keyword evidence="2" id="KW-0813">Transport</keyword>
<feature type="transmembrane region" description="Helical" evidence="6">
    <location>
        <begin position="199"/>
        <end position="222"/>
    </location>
</feature>
<evidence type="ECO:0000313" key="9">
    <source>
        <dbReference type="Proteomes" id="UP000829364"/>
    </source>
</evidence>
<dbReference type="InterPro" id="IPR011701">
    <property type="entry name" value="MFS"/>
</dbReference>
<feature type="transmembrane region" description="Helical" evidence="6">
    <location>
        <begin position="6"/>
        <end position="28"/>
    </location>
</feature>
<protein>
    <recommendedName>
        <fullName evidence="7">Major facilitator superfamily (MFS) profile domain-containing protein</fullName>
    </recommendedName>
</protein>
<dbReference type="PROSITE" id="PS50850">
    <property type="entry name" value="MFS"/>
    <property type="match status" value="1"/>
</dbReference>
<dbReference type="SUPFAM" id="SSF103473">
    <property type="entry name" value="MFS general substrate transporter"/>
    <property type="match status" value="1"/>
</dbReference>
<dbReference type="GO" id="GO:0022857">
    <property type="term" value="F:transmembrane transporter activity"/>
    <property type="evidence" value="ECO:0007669"/>
    <property type="project" value="InterPro"/>
</dbReference>
<feature type="transmembrane region" description="Helical" evidence="6">
    <location>
        <begin position="128"/>
        <end position="150"/>
    </location>
</feature>
<feature type="transmembrane region" description="Helical" evidence="6">
    <location>
        <begin position="297"/>
        <end position="317"/>
    </location>
</feature>
<dbReference type="RefSeq" id="XP_047843110.1">
    <property type="nucleotide sequence ID" value="XM_047987126.1"/>
</dbReference>
<feature type="transmembrane region" description="Helical" evidence="6">
    <location>
        <begin position="63"/>
        <end position="83"/>
    </location>
</feature>
<dbReference type="FunFam" id="1.20.1250.20:FF:000013">
    <property type="entry name" value="MFS general substrate transporter"/>
    <property type="match status" value="1"/>
</dbReference>
<keyword evidence="4 6" id="KW-1133">Transmembrane helix</keyword>
<dbReference type="PANTHER" id="PTHR43791:SF48">
    <property type="entry name" value="TRANSPORTER, PUTATIVE (AFU_ORTHOLOGUE AFUA_4G01000)-RELATED"/>
    <property type="match status" value="1"/>
</dbReference>
<feature type="transmembrane region" description="Helical" evidence="6">
    <location>
        <begin position="35"/>
        <end position="57"/>
    </location>
</feature>
<dbReference type="GO" id="GO:0016020">
    <property type="term" value="C:membrane"/>
    <property type="evidence" value="ECO:0007669"/>
    <property type="project" value="UniProtKB-SubCell"/>
</dbReference>
<keyword evidence="9" id="KW-1185">Reference proteome</keyword>
<accession>A0A9Q8QF22</accession>
<organism evidence="8 9">
    <name type="scientific">Purpureocillium takamizusanense</name>
    <dbReference type="NCBI Taxonomy" id="2060973"/>
    <lineage>
        <taxon>Eukaryota</taxon>
        <taxon>Fungi</taxon>
        <taxon>Dikarya</taxon>
        <taxon>Ascomycota</taxon>
        <taxon>Pezizomycotina</taxon>
        <taxon>Sordariomycetes</taxon>
        <taxon>Hypocreomycetidae</taxon>
        <taxon>Hypocreales</taxon>
        <taxon>Ophiocordycipitaceae</taxon>
        <taxon>Purpureocillium</taxon>
    </lineage>
</organism>
<feature type="transmembrane region" description="Helical" evidence="6">
    <location>
        <begin position="329"/>
        <end position="348"/>
    </location>
</feature>
<keyword evidence="3 6" id="KW-0812">Transmembrane</keyword>
<sequence>MRGYDYNTALSVFYITYIVFEIPCNAACKYIGPGWFLPAVTLAFGITSIATAFVQSFSALCGVRALLGVFEAGMMPGIAYYLSRWYRRSELTFRISLFIVSAALAGAFGGLLASAIVKLPSFGSLHTWRMIFAIEGIVTIVIALAAFALLTDRPESAIWLTPADKALAVARLKAERIGTTELVDSFSKAKIRRGILNPVVLPTSAIFLLNSITVHGASFFLPSIVGTLYPDRSVTQQQLLTVPPYVVGATGCVVLSYASWRLERRGIFMICVAPLAVIGYALFLAPSTSASVRYGAIFLPFFGMFAYGPFTNAHVAANVVSDTARASAIATNVMFGNIGGLASTWAYIAKDAPRYNIGNGLNIASQALMFVIAVVLYFWIKQDNKKRAERDVQGALEGKSLQEIQDMDWQHPGFRWHN</sequence>
<feature type="transmembrane region" description="Helical" evidence="6">
    <location>
        <begin position="267"/>
        <end position="285"/>
    </location>
</feature>
<evidence type="ECO:0000256" key="3">
    <source>
        <dbReference type="ARBA" id="ARBA00022692"/>
    </source>
</evidence>
<dbReference type="KEGG" id="ptkz:JDV02_005807"/>
<dbReference type="InterPro" id="IPR036259">
    <property type="entry name" value="MFS_trans_sf"/>
</dbReference>
<evidence type="ECO:0000313" key="8">
    <source>
        <dbReference type="EMBL" id="UNI19629.1"/>
    </source>
</evidence>
<feature type="transmembrane region" description="Helical" evidence="6">
    <location>
        <begin position="95"/>
        <end position="116"/>
    </location>
</feature>
<name>A0A9Q8QF22_9HYPO</name>